<gene>
    <name evidence="6" type="ORF">JKV55_00855</name>
</gene>
<evidence type="ECO:0000313" key="6">
    <source>
        <dbReference type="EMBL" id="MBL1375881.1"/>
    </source>
</evidence>
<dbReference type="Pfam" id="PF00890">
    <property type="entry name" value="FAD_binding_2"/>
    <property type="match status" value="1"/>
</dbReference>
<dbReference type="PANTHER" id="PTHR43400">
    <property type="entry name" value="FUMARATE REDUCTASE"/>
    <property type="match status" value="1"/>
</dbReference>
<dbReference type="PRINTS" id="PR00411">
    <property type="entry name" value="PNDRDTASEI"/>
</dbReference>
<dbReference type="NCBIfam" id="NF004789">
    <property type="entry name" value="PRK06134.1"/>
    <property type="match status" value="1"/>
</dbReference>
<dbReference type="SUPFAM" id="SSF51905">
    <property type="entry name" value="FAD/NAD(P)-binding domain"/>
    <property type="match status" value="1"/>
</dbReference>
<accession>A0ABS1QLY5</accession>
<dbReference type="InterPro" id="IPR003953">
    <property type="entry name" value="FAD-dep_OxRdtase_2_FAD-bd"/>
</dbReference>
<evidence type="ECO:0000259" key="5">
    <source>
        <dbReference type="Pfam" id="PF00890"/>
    </source>
</evidence>
<dbReference type="PANTHER" id="PTHR43400:SF10">
    <property type="entry name" value="3-OXOSTEROID 1-DEHYDROGENASE"/>
    <property type="match status" value="1"/>
</dbReference>
<keyword evidence="4" id="KW-0560">Oxidoreductase</keyword>
<dbReference type="InterPro" id="IPR027477">
    <property type="entry name" value="Succ_DH/fumarate_Rdtase_cat_sf"/>
</dbReference>
<dbReference type="RefSeq" id="WP_202081856.1">
    <property type="nucleotide sequence ID" value="NZ_JAERTZ010000002.1"/>
</dbReference>
<reference evidence="7" key="1">
    <citation type="submission" date="2021-01" db="EMBL/GenBank/DDBJ databases">
        <title>Genome public.</title>
        <authorList>
            <person name="Liu C."/>
            <person name="Sun Q."/>
        </authorList>
    </citation>
    <scope>NUCLEOTIDE SEQUENCE [LARGE SCALE GENOMIC DNA]</scope>
    <source>
        <strain evidence="7">CGMCC 1.18722</strain>
    </source>
</reference>
<dbReference type="Gene3D" id="3.50.50.60">
    <property type="entry name" value="FAD/NAD(P)-binding domain"/>
    <property type="match status" value="2"/>
</dbReference>
<dbReference type="InterPro" id="IPR050315">
    <property type="entry name" value="FAD-oxidoreductase_2"/>
</dbReference>
<comment type="caution">
    <text evidence="6">The sequence shown here is derived from an EMBL/GenBank/DDBJ whole genome shotgun (WGS) entry which is preliminary data.</text>
</comment>
<name>A0ABS1QLY5_9GAMM</name>
<keyword evidence="2" id="KW-0285">Flavoprotein</keyword>
<dbReference type="Proteomes" id="UP000638570">
    <property type="component" value="Unassembled WGS sequence"/>
</dbReference>
<organism evidence="6 7">
    <name type="scientific">Zobellella iuensis</name>
    <dbReference type="NCBI Taxonomy" id="2803811"/>
    <lineage>
        <taxon>Bacteria</taxon>
        <taxon>Pseudomonadati</taxon>
        <taxon>Pseudomonadota</taxon>
        <taxon>Gammaproteobacteria</taxon>
        <taxon>Aeromonadales</taxon>
        <taxon>Aeromonadaceae</taxon>
        <taxon>Zobellella</taxon>
    </lineage>
</organism>
<keyword evidence="3" id="KW-0274">FAD</keyword>
<feature type="domain" description="FAD-dependent oxidoreductase 2 FAD-binding" evidence="5">
    <location>
        <begin position="19"/>
        <end position="557"/>
    </location>
</feature>
<evidence type="ECO:0000313" key="7">
    <source>
        <dbReference type="Proteomes" id="UP000638570"/>
    </source>
</evidence>
<evidence type="ECO:0000256" key="3">
    <source>
        <dbReference type="ARBA" id="ARBA00022827"/>
    </source>
</evidence>
<evidence type="ECO:0000256" key="1">
    <source>
        <dbReference type="ARBA" id="ARBA00001974"/>
    </source>
</evidence>
<keyword evidence="7" id="KW-1185">Reference proteome</keyword>
<proteinExistence type="predicted"/>
<protein>
    <submittedName>
        <fullName evidence="6">FAD-dependent oxidoreductase</fullName>
    </submittedName>
</protein>
<evidence type="ECO:0000256" key="4">
    <source>
        <dbReference type="ARBA" id="ARBA00023002"/>
    </source>
</evidence>
<comment type="cofactor">
    <cofactor evidence="1">
        <name>FAD</name>
        <dbReference type="ChEBI" id="CHEBI:57692"/>
    </cofactor>
</comment>
<sequence>MSAMHHASARRPEPVNDCDLLVVGSGAGGLSCAVTAAHLGLEVVVVEKEPVLGGTSAWSGGWLWIPRNPLARAAGIEESPQAARRYLQEELQEGFDPARVDMFLQQGPEMVEFFRRHTAVDFIDGNKIPDFHGRNPHAAGGGRSVCAAPFDGRELGADIALLRPPLDLISLWGMGIAGGADLGHFMNVTRSAASLWHVTRRVGRHWWDLLRHGRGMQLVNGNALVARLLKSALERQVRLYPDCPVQRLLTDEGRIVGARVKTVDGEREIRARRGVVLAAGGFPHDPERQRQLFAHVAGGDRHYSAAPPSNTGDGLRLGEAAGGRIGACAHASGAWAPVSRVRRKDGSVGAFPHLAERAKPGIIGVLRDGRRFANEADSYHDLMSALLAAVPPGEPVEAWLICDHRFQRRYGLGFSRPAPVPLFPYLGSGYLKRGATPAELARECGIDAGGLAATLEQYNRHAREGLDPAFGRGEVAYNRVNGDARQQPNPCVAPIEEGPFYGVKIVAGSLGTFAGLATDEFARVLDEGGTPLPGLYAVGNDMASIMAGRYPSGGITLGPAMTFGYVAAHDAAGVELGKLVDG</sequence>
<dbReference type="SUPFAM" id="SSF56425">
    <property type="entry name" value="Succinate dehydrogenase/fumarate reductase flavoprotein, catalytic domain"/>
    <property type="match status" value="1"/>
</dbReference>
<dbReference type="EMBL" id="JAERTZ010000002">
    <property type="protein sequence ID" value="MBL1375881.1"/>
    <property type="molecule type" value="Genomic_DNA"/>
</dbReference>
<dbReference type="InterPro" id="IPR036188">
    <property type="entry name" value="FAD/NAD-bd_sf"/>
</dbReference>
<evidence type="ECO:0000256" key="2">
    <source>
        <dbReference type="ARBA" id="ARBA00022630"/>
    </source>
</evidence>